<dbReference type="SMART" id="SM00260">
    <property type="entry name" value="CheW"/>
    <property type="match status" value="1"/>
</dbReference>
<dbReference type="SUPFAM" id="SSF50341">
    <property type="entry name" value="CheW-like"/>
    <property type="match status" value="1"/>
</dbReference>
<feature type="domain" description="CheW-like" evidence="1">
    <location>
        <begin position="15"/>
        <end position="155"/>
    </location>
</feature>
<dbReference type="PANTHER" id="PTHR22617">
    <property type="entry name" value="CHEMOTAXIS SENSOR HISTIDINE KINASE-RELATED"/>
    <property type="match status" value="1"/>
</dbReference>
<reference evidence="2 3" key="1">
    <citation type="submission" date="2019-04" db="EMBL/GenBank/DDBJ databases">
        <authorList>
            <consortium name="Pathogen Informatics"/>
        </authorList>
    </citation>
    <scope>NUCLEOTIDE SEQUENCE [LARGE SCALE GENOMIC DNA]</scope>
    <source>
        <strain evidence="2 3">NCTC9239</strain>
    </source>
</reference>
<name>A0A4P1KC10_9CAUL</name>
<dbReference type="InterPro" id="IPR039315">
    <property type="entry name" value="CheW"/>
</dbReference>
<accession>A0A4P1KC10</accession>
<dbReference type="InterPro" id="IPR002545">
    <property type="entry name" value="CheW-lke_dom"/>
</dbReference>
<dbReference type="GO" id="GO:0005829">
    <property type="term" value="C:cytosol"/>
    <property type="evidence" value="ECO:0007669"/>
    <property type="project" value="TreeGrafter"/>
</dbReference>
<dbReference type="AlphaFoldDB" id="A0A4P1KC10"/>
<gene>
    <name evidence="2" type="primary">cheW_2</name>
    <name evidence="2" type="ORF">NCTC9239_02566</name>
</gene>
<dbReference type="Pfam" id="PF01584">
    <property type="entry name" value="CheW"/>
    <property type="match status" value="1"/>
</dbReference>
<dbReference type="Gene3D" id="2.30.30.40">
    <property type="entry name" value="SH3 Domains"/>
    <property type="match status" value="1"/>
</dbReference>
<proteinExistence type="predicted"/>
<organism evidence="2 3">
    <name type="scientific">Brevundimonas vancanneytii</name>
    <dbReference type="NCBI Taxonomy" id="1325724"/>
    <lineage>
        <taxon>Bacteria</taxon>
        <taxon>Pseudomonadati</taxon>
        <taxon>Pseudomonadota</taxon>
        <taxon>Alphaproteobacteria</taxon>
        <taxon>Caulobacterales</taxon>
        <taxon>Caulobacteraceae</taxon>
        <taxon>Brevundimonas</taxon>
    </lineage>
</organism>
<evidence type="ECO:0000313" key="2">
    <source>
        <dbReference type="EMBL" id="VTO17842.1"/>
    </source>
</evidence>
<dbReference type="PROSITE" id="PS50851">
    <property type="entry name" value="CHEW"/>
    <property type="match status" value="1"/>
</dbReference>
<dbReference type="GO" id="GO:0006935">
    <property type="term" value="P:chemotaxis"/>
    <property type="evidence" value="ECO:0007669"/>
    <property type="project" value="InterPro"/>
</dbReference>
<dbReference type="Proteomes" id="UP000309952">
    <property type="component" value="Chromosome"/>
</dbReference>
<dbReference type="KEGG" id="bvy:NCTC9239_02566"/>
<evidence type="ECO:0000313" key="3">
    <source>
        <dbReference type="Proteomes" id="UP000309952"/>
    </source>
</evidence>
<dbReference type="InterPro" id="IPR036061">
    <property type="entry name" value="CheW-like_dom_sf"/>
</dbReference>
<sequence length="160" mass="17123">MTTGEGGIRSTAASTAGLVSIRVGDHSFGVPVLKVQDVIVQTPINRVPLGPPEIAGSLNLRGRIVTAVDMRRRLRMAPRGPEEGFMSVIVEQVGELYALLVDDVGDVLWLSPDDYEPSPVTLSAHWRAVCSGLYRLEGELLLVLEVEHVLDLNAGASLAA</sequence>
<evidence type="ECO:0000259" key="1">
    <source>
        <dbReference type="PROSITE" id="PS50851"/>
    </source>
</evidence>
<keyword evidence="3" id="KW-1185">Reference proteome</keyword>
<dbReference type="GO" id="GO:0007165">
    <property type="term" value="P:signal transduction"/>
    <property type="evidence" value="ECO:0007669"/>
    <property type="project" value="InterPro"/>
</dbReference>
<dbReference type="EMBL" id="LR588407">
    <property type="protein sequence ID" value="VTO17842.1"/>
    <property type="molecule type" value="Genomic_DNA"/>
</dbReference>
<dbReference type="Gene3D" id="2.40.50.180">
    <property type="entry name" value="CheA-289, Domain 4"/>
    <property type="match status" value="1"/>
</dbReference>
<protein>
    <submittedName>
        <fullName evidence="2">Chemotaxis protein CheW</fullName>
    </submittedName>
</protein>
<dbReference type="PANTHER" id="PTHR22617:SF23">
    <property type="entry name" value="CHEMOTAXIS PROTEIN CHEW"/>
    <property type="match status" value="1"/>
</dbReference>